<dbReference type="Gene3D" id="3.40.50.300">
    <property type="entry name" value="P-loop containing nucleotide triphosphate hydrolases"/>
    <property type="match status" value="2"/>
</dbReference>
<dbReference type="GO" id="GO:0033202">
    <property type="term" value="C:DNA helicase complex"/>
    <property type="evidence" value="ECO:0007669"/>
    <property type="project" value="TreeGrafter"/>
</dbReference>
<evidence type="ECO:0000256" key="10">
    <source>
        <dbReference type="ARBA" id="ARBA00034923"/>
    </source>
</evidence>
<dbReference type="InterPro" id="IPR000212">
    <property type="entry name" value="DNA_helicase_UvrD/REP"/>
</dbReference>
<evidence type="ECO:0000256" key="11">
    <source>
        <dbReference type="ARBA" id="ARBA00048988"/>
    </source>
</evidence>
<evidence type="ECO:0000259" key="15">
    <source>
        <dbReference type="PROSITE" id="PS51217"/>
    </source>
</evidence>
<dbReference type="PROSITE" id="PS51198">
    <property type="entry name" value="UVRD_HELICASE_ATP_BIND"/>
    <property type="match status" value="1"/>
</dbReference>
<organism evidence="16 17">
    <name type="scientific">Fibrobacter succinogenes</name>
    <name type="common">Bacteroides succinogenes</name>
    <dbReference type="NCBI Taxonomy" id="833"/>
    <lineage>
        <taxon>Bacteria</taxon>
        <taxon>Pseudomonadati</taxon>
        <taxon>Fibrobacterota</taxon>
        <taxon>Fibrobacteria</taxon>
        <taxon>Fibrobacterales</taxon>
        <taxon>Fibrobacteraceae</taxon>
        <taxon>Fibrobacter</taxon>
    </lineage>
</organism>
<dbReference type="InterPro" id="IPR014017">
    <property type="entry name" value="DNA_helicase_UvrD-like_C"/>
</dbReference>
<evidence type="ECO:0000313" key="16">
    <source>
        <dbReference type="EMBL" id="SUQ19653.1"/>
    </source>
</evidence>
<evidence type="ECO:0000256" key="1">
    <source>
        <dbReference type="ARBA" id="ARBA00009922"/>
    </source>
</evidence>
<dbReference type="GO" id="GO:0000725">
    <property type="term" value="P:recombinational repair"/>
    <property type="evidence" value="ECO:0007669"/>
    <property type="project" value="TreeGrafter"/>
</dbReference>
<evidence type="ECO:0000256" key="5">
    <source>
        <dbReference type="ARBA" id="ARBA00022840"/>
    </source>
</evidence>
<evidence type="ECO:0000256" key="4">
    <source>
        <dbReference type="ARBA" id="ARBA00022806"/>
    </source>
</evidence>
<dbReference type="Proteomes" id="UP000255423">
    <property type="component" value="Unassembled WGS sequence"/>
</dbReference>
<dbReference type="Pfam" id="PF00580">
    <property type="entry name" value="UvrD-helicase"/>
    <property type="match status" value="1"/>
</dbReference>
<dbReference type="PANTHER" id="PTHR11070">
    <property type="entry name" value="UVRD / RECB / PCRA DNA HELICASE FAMILY MEMBER"/>
    <property type="match status" value="1"/>
</dbReference>
<reference evidence="16 17" key="1">
    <citation type="submission" date="2017-08" db="EMBL/GenBank/DDBJ databases">
        <authorList>
            <person name="de Groot N.N."/>
        </authorList>
    </citation>
    <scope>NUCLEOTIDE SEQUENCE [LARGE SCALE GENOMIC DNA]</scope>
    <source>
        <strain evidence="16 17">HM2</strain>
    </source>
</reference>
<feature type="region of interest" description="Disordered" evidence="13">
    <location>
        <begin position="687"/>
        <end position="716"/>
    </location>
</feature>
<dbReference type="Pfam" id="PF13361">
    <property type="entry name" value="UvrD_C"/>
    <property type="match status" value="2"/>
</dbReference>
<accession>A0A380RVR5</accession>
<dbReference type="EC" id="5.6.2.4" evidence="9"/>
<keyword evidence="2 12" id="KW-0547">Nucleotide-binding</keyword>
<dbReference type="CDD" id="cd17932">
    <property type="entry name" value="DEXQc_UvrD"/>
    <property type="match status" value="1"/>
</dbReference>
<keyword evidence="7" id="KW-0413">Isomerase</keyword>
<gene>
    <name evidence="16" type="ORF">SAMN05661053_0893</name>
</gene>
<keyword evidence="3 12" id="KW-0378">Hydrolase</keyword>
<evidence type="ECO:0000256" key="12">
    <source>
        <dbReference type="PROSITE-ProRule" id="PRU00560"/>
    </source>
</evidence>
<keyword evidence="5 12" id="KW-0067">ATP-binding</keyword>
<feature type="domain" description="UvrD-like helicase ATP-binding" evidence="14">
    <location>
        <begin position="17"/>
        <end position="316"/>
    </location>
</feature>
<evidence type="ECO:0000256" key="8">
    <source>
        <dbReference type="ARBA" id="ARBA00034617"/>
    </source>
</evidence>
<evidence type="ECO:0000256" key="13">
    <source>
        <dbReference type="SAM" id="MobiDB-lite"/>
    </source>
</evidence>
<evidence type="ECO:0000256" key="3">
    <source>
        <dbReference type="ARBA" id="ARBA00022801"/>
    </source>
</evidence>
<dbReference type="EMBL" id="UHJL01000001">
    <property type="protein sequence ID" value="SUQ19653.1"/>
    <property type="molecule type" value="Genomic_DNA"/>
</dbReference>
<evidence type="ECO:0000259" key="14">
    <source>
        <dbReference type="PROSITE" id="PS51198"/>
    </source>
</evidence>
<dbReference type="GO" id="GO:0003677">
    <property type="term" value="F:DNA binding"/>
    <property type="evidence" value="ECO:0007669"/>
    <property type="project" value="UniProtKB-KW"/>
</dbReference>
<evidence type="ECO:0000256" key="2">
    <source>
        <dbReference type="ARBA" id="ARBA00022741"/>
    </source>
</evidence>
<feature type="binding site" evidence="12">
    <location>
        <begin position="38"/>
        <end position="45"/>
    </location>
    <ligand>
        <name>ATP</name>
        <dbReference type="ChEBI" id="CHEBI:30616"/>
    </ligand>
</feature>
<evidence type="ECO:0000256" key="9">
    <source>
        <dbReference type="ARBA" id="ARBA00034808"/>
    </source>
</evidence>
<name>A0A380RVR5_FIBSU</name>
<dbReference type="Gene3D" id="1.10.486.10">
    <property type="entry name" value="PCRA, domain 4"/>
    <property type="match status" value="1"/>
</dbReference>
<keyword evidence="6" id="KW-0238">DNA-binding</keyword>
<dbReference type="Gene3D" id="1.10.10.160">
    <property type="match status" value="1"/>
</dbReference>
<sequence length="849" mass="95265">MDDFVECNVVDDSVLDKELNPEQAAAAKKINGPMLILAGAGSGKTRCITYKIAHLVSYHKIDSNRVLAVTFTNKAAREMKDRIQKLLNCRKPFTWMGTFHSVCLKLLKLCLAKESVIKALGGKWFDANFSIYDDDDQKRILKEILKDDLGDDYDVNELKKVHSAISRFKNTVLYKNDKAVLQTPDVAALNAEFADEERKARYYAAYQKKLAESNAMDFDDLLFNTVRMLQMVPNLAEQLRERFQYVVVDEYQDTNDVQYELLKLLINRDTKNVTVVGDDDQSIYGWRGANIKIIRNFHRDFAPVTIVKLERNYRSTANIVKGAGSVIAHNVRPAEMQKNVFSKEEAGELIHVRYFEDDRAEASNIAKTVAQAGPDFYAKTAIFYRTNAQSRVLEKALNDLRIPSVIFGGTRFWDRKEIKDVLAYLRVLANEKDDAAYLRVINTPPRAIGKTTVEGVLAKVKAGEGSFWDNLLTEANGTGRGAPKLKVFTDLVTNWKNMMTSGEYPLPILAEHIINDTGYKDFLRKEDEVTADERIANLDEMINAIREFDEEHPGATLDAFLQDISLLTDGDKKVDTSKGLVTLMTIHMAKGLEFNTVHLAGCDDEIFPLVRGTSMLSMAEINEQMEEERRLFYVGCTRAEKKLYLYHAERRFFQGNIRPFAPSRFLKELDPSVVDFTPCLNTRPSVPDFVGNTRSKPSYGSYGSSNYGSRPSYGNPGSGNSYGNSYGNRSFGGASHGGNRSFGGSRSGFGGSSFGSRPAPVPASIKKNDKHIVYRNPVKVVKAPAPSGPTIEYDNPYHEGARVRHSRYGTGVIMKAYGNGDNARVDVRFDRENMNRTIILKYAALEVIG</sequence>
<dbReference type="GO" id="GO:0043138">
    <property type="term" value="F:3'-5' DNA helicase activity"/>
    <property type="evidence" value="ECO:0007669"/>
    <property type="project" value="UniProtKB-EC"/>
</dbReference>
<evidence type="ECO:0000313" key="17">
    <source>
        <dbReference type="Proteomes" id="UP000255423"/>
    </source>
</evidence>
<dbReference type="GO" id="GO:0005524">
    <property type="term" value="F:ATP binding"/>
    <property type="evidence" value="ECO:0007669"/>
    <property type="project" value="UniProtKB-UniRule"/>
</dbReference>
<dbReference type="SUPFAM" id="SSF52540">
    <property type="entry name" value="P-loop containing nucleoside triphosphate hydrolases"/>
    <property type="match status" value="1"/>
</dbReference>
<dbReference type="InterPro" id="IPR013986">
    <property type="entry name" value="DExx_box_DNA_helicase_dom_sf"/>
</dbReference>
<feature type="region of interest" description="Disordered" evidence="13">
    <location>
        <begin position="737"/>
        <end position="768"/>
    </location>
</feature>
<protein>
    <recommendedName>
        <fullName evidence="9">DNA 3'-5' helicase</fullName>
        <ecNumber evidence="9">5.6.2.4</ecNumber>
    </recommendedName>
    <alternativeName>
        <fullName evidence="10">DNA 3'-5' helicase II</fullName>
    </alternativeName>
</protein>
<evidence type="ECO:0000256" key="7">
    <source>
        <dbReference type="ARBA" id="ARBA00023235"/>
    </source>
</evidence>
<comment type="similarity">
    <text evidence="1">Belongs to the helicase family. UvrD subfamily.</text>
</comment>
<proteinExistence type="inferred from homology"/>
<dbReference type="PANTHER" id="PTHR11070:SF2">
    <property type="entry name" value="ATP-DEPENDENT DNA HELICASE SRS2"/>
    <property type="match status" value="1"/>
</dbReference>
<feature type="compositionally biased region" description="Low complexity" evidence="13">
    <location>
        <begin position="694"/>
        <end position="716"/>
    </location>
</feature>
<comment type="catalytic activity">
    <reaction evidence="8">
        <text>Couples ATP hydrolysis with the unwinding of duplex DNA by translocating in the 3'-5' direction.</text>
        <dbReference type="EC" id="5.6.2.4"/>
    </reaction>
</comment>
<comment type="catalytic activity">
    <reaction evidence="11">
        <text>ATP + H2O = ADP + phosphate + H(+)</text>
        <dbReference type="Rhea" id="RHEA:13065"/>
        <dbReference type="ChEBI" id="CHEBI:15377"/>
        <dbReference type="ChEBI" id="CHEBI:15378"/>
        <dbReference type="ChEBI" id="CHEBI:30616"/>
        <dbReference type="ChEBI" id="CHEBI:43474"/>
        <dbReference type="ChEBI" id="CHEBI:456216"/>
        <dbReference type="EC" id="5.6.2.4"/>
    </reaction>
</comment>
<dbReference type="GO" id="GO:0016887">
    <property type="term" value="F:ATP hydrolysis activity"/>
    <property type="evidence" value="ECO:0007669"/>
    <property type="project" value="RHEA"/>
</dbReference>
<dbReference type="InterPro" id="IPR014016">
    <property type="entry name" value="UvrD-like_ATP-bd"/>
</dbReference>
<dbReference type="PROSITE" id="PS51217">
    <property type="entry name" value="UVRD_HELICASE_CTER"/>
    <property type="match status" value="1"/>
</dbReference>
<dbReference type="GO" id="GO:0005829">
    <property type="term" value="C:cytosol"/>
    <property type="evidence" value="ECO:0007669"/>
    <property type="project" value="TreeGrafter"/>
</dbReference>
<feature type="domain" description="UvrD-like helicase C-terminal" evidence="15">
    <location>
        <begin position="317"/>
        <end position="591"/>
    </location>
</feature>
<dbReference type="InterPro" id="IPR027417">
    <property type="entry name" value="P-loop_NTPase"/>
</dbReference>
<dbReference type="RefSeq" id="WP_109572228.1">
    <property type="nucleotide sequence ID" value="NZ_UHJL01000001.1"/>
</dbReference>
<keyword evidence="4 12" id="KW-0347">Helicase</keyword>
<dbReference type="AlphaFoldDB" id="A0A380RVR5"/>
<evidence type="ECO:0000256" key="6">
    <source>
        <dbReference type="ARBA" id="ARBA00023125"/>
    </source>
</evidence>